<reference evidence="2" key="2">
    <citation type="journal article" date="2013" name="Biotechnol. Bioeng.">
        <title>Biochemical characterization and crystal structure of a GH10 xylanase from termite gut bacteria reveal a novel structural feature and significance of its bacterial Ig-like domain.</title>
        <authorList>
            <person name="Han Q."/>
            <person name="Liu N."/>
            <person name="Robinson H."/>
            <person name="Cao L."/>
            <person name="Qian C."/>
            <person name="Wang Q."/>
            <person name="Xie L."/>
            <person name="Ding H."/>
            <person name="Wang Q."/>
            <person name="Huang Y."/>
            <person name="Li J."/>
            <person name="Zhou Z."/>
        </authorList>
    </citation>
    <scope>NUCLEOTIDE SEQUENCE</scope>
</reference>
<dbReference type="EMBL" id="JN903693">
    <property type="protein sequence ID" value="AFK83733.1"/>
    <property type="molecule type" value="Genomic_DNA"/>
</dbReference>
<dbReference type="PANTHER" id="PTHR43649">
    <property type="entry name" value="ARABINOSE-BINDING PROTEIN-RELATED"/>
    <property type="match status" value="1"/>
</dbReference>
<dbReference type="PANTHER" id="PTHR43649:SF12">
    <property type="entry name" value="DIACETYLCHITOBIOSE BINDING PROTEIN DASA"/>
    <property type="match status" value="1"/>
</dbReference>
<dbReference type="AlphaFoldDB" id="K7PFK2"/>
<organism evidence="2">
    <name type="scientific">uncultured bacterium 35A20</name>
    <dbReference type="NCBI Taxonomy" id="1194347"/>
    <lineage>
        <taxon>Bacteria</taxon>
        <taxon>environmental samples</taxon>
    </lineage>
</organism>
<evidence type="ECO:0000256" key="1">
    <source>
        <dbReference type="SAM" id="SignalP"/>
    </source>
</evidence>
<accession>K7PFK2</accession>
<reference evidence="2" key="1">
    <citation type="submission" date="2011-10" db="EMBL/GenBank/DDBJ databases">
        <authorList>
            <person name="Ning L."/>
        </authorList>
    </citation>
    <scope>NUCLEOTIDE SEQUENCE</scope>
</reference>
<dbReference type="PROSITE" id="PS51257">
    <property type="entry name" value="PROKAR_LIPOPROTEIN"/>
    <property type="match status" value="1"/>
</dbReference>
<proteinExistence type="predicted"/>
<dbReference type="Gene3D" id="3.40.190.10">
    <property type="entry name" value="Periplasmic binding protein-like II"/>
    <property type="match status" value="1"/>
</dbReference>
<protein>
    <submittedName>
        <fullName evidence="2">Sugar ABC transporter substrate-binding protein</fullName>
    </submittedName>
</protein>
<name>K7PFK2_9BACT</name>
<keyword evidence="1" id="KW-0732">Signal</keyword>
<feature type="signal peptide" evidence="1">
    <location>
        <begin position="1"/>
        <end position="23"/>
    </location>
</feature>
<evidence type="ECO:0000313" key="2">
    <source>
        <dbReference type="EMBL" id="AFK83733.1"/>
    </source>
</evidence>
<feature type="chain" id="PRO_5003911133" evidence="1">
    <location>
        <begin position="24"/>
        <end position="521"/>
    </location>
</feature>
<dbReference type="InterPro" id="IPR006059">
    <property type="entry name" value="SBP"/>
</dbReference>
<sequence>MKKVLWVLVVLMAAMALVTTGCKKEPAQLRVEIFDRGTDGGRSLAHDNAWTDWIKAKVKEDLNIDVTFVPVGRWSENTDIVNLMASGDAPDLCYTYNGGMISGFRDQGGIMNLAPFINSHLPDLKRLLGEDPAFPGKEFIYRNTDPQTGHIYSIPSYRVALAQRNIFIRKDWLDKLGLGIPTTTLEFYQALVAFRDQDPGNVGKNRVVPFGQNSDVRWGLANIIHPSINPNLTDRERWIYNIADRNIMMPGYKEGVRMANQWYNEGLIFRDFMLMTTADAFYNQMKSGVVGAFAQNWDMPYRTDYKILEDLRRNVPGADYVAIDPILSTDGVAHKDMMDKVGLQIFIPSFSKNHIAALKYLNWLAKPENYQFLQVGQEGVNHQIVNGVPQTIGRPAGDPWFMNSSNNIDITMPMNGVEMGSMELNARVLALGYGDTPPEVIVNAYTVSTRNARAAAVYQATTSQDGIYGQTLQDKADALLAQAITARPADFDRIWDAGYKDWLASGGQAVHDERASLYPEK</sequence>
<dbReference type="SUPFAM" id="SSF53850">
    <property type="entry name" value="Periplasmic binding protein-like II"/>
    <property type="match status" value="1"/>
</dbReference>
<dbReference type="InterPro" id="IPR050490">
    <property type="entry name" value="Bact_solute-bd_prot1"/>
</dbReference>
<dbReference type="Pfam" id="PF01547">
    <property type="entry name" value="SBP_bac_1"/>
    <property type="match status" value="1"/>
</dbReference>